<evidence type="ECO:0000256" key="7">
    <source>
        <dbReference type="ARBA" id="ARBA00023136"/>
    </source>
</evidence>
<keyword evidence="4" id="KW-1003">Cell membrane</keyword>
<dbReference type="InterPro" id="IPR038770">
    <property type="entry name" value="Na+/solute_symporter_sf"/>
</dbReference>
<keyword evidence="7 8" id="KW-0472">Membrane</keyword>
<feature type="transmembrane region" description="Helical" evidence="8">
    <location>
        <begin position="152"/>
        <end position="170"/>
    </location>
</feature>
<keyword evidence="5 8" id="KW-0812">Transmembrane</keyword>
<evidence type="ECO:0000313" key="10">
    <source>
        <dbReference type="Proteomes" id="UP000296159"/>
    </source>
</evidence>
<evidence type="ECO:0000256" key="1">
    <source>
        <dbReference type="ARBA" id="ARBA00004651"/>
    </source>
</evidence>
<reference evidence="9 10" key="1">
    <citation type="submission" date="2018-04" db="EMBL/GenBank/DDBJ databases">
        <title>Brenneria corticis sp.nov.</title>
        <authorList>
            <person name="Li Y."/>
        </authorList>
    </citation>
    <scope>NUCLEOTIDE SEQUENCE [LARGE SCALE GENOMIC DNA]</scope>
    <source>
        <strain evidence="9 10">CFCC 11842</strain>
    </source>
</reference>
<keyword evidence="6 8" id="KW-1133">Transmembrane helix</keyword>
<feature type="transmembrane region" description="Helical" evidence="8">
    <location>
        <begin position="190"/>
        <end position="207"/>
    </location>
</feature>
<keyword evidence="10" id="KW-1185">Reference proteome</keyword>
<feature type="transmembrane region" description="Helical" evidence="8">
    <location>
        <begin position="59"/>
        <end position="80"/>
    </location>
</feature>
<feature type="transmembrane region" description="Helical" evidence="8">
    <location>
        <begin position="278"/>
        <end position="298"/>
    </location>
</feature>
<protein>
    <submittedName>
        <fullName evidence="9">AEC family transporter</fullName>
    </submittedName>
</protein>
<dbReference type="RefSeq" id="WP_136168570.1">
    <property type="nucleotide sequence ID" value="NZ_KZ819101.1"/>
</dbReference>
<comment type="caution">
    <text evidence="9">The sequence shown here is derived from an EMBL/GenBank/DDBJ whole genome shotgun (WGS) entry which is preliminary data.</text>
</comment>
<evidence type="ECO:0000256" key="8">
    <source>
        <dbReference type="SAM" id="Phobius"/>
    </source>
</evidence>
<evidence type="ECO:0000256" key="5">
    <source>
        <dbReference type="ARBA" id="ARBA00022692"/>
    </source>
</evidence>
<feature type="transmembrane region" description="Helical" evidence="8">
    <location>
        <begin position="36"/>
        <end position="53"/>
    </location>
</feature>
<dbReference type="Proteomes" id="UP000296159">
    <property type="component" value="Unassembled WGS sequence"/>
</dbReference>
<organism evidence="9 10">
    <name type="scientific">Brenneria corticis</name>
    <dbReference type="NCBI Taxonomy" id="2173106"/>
    <lineage>
        <taxon>Bacteria</taxon>
        <taxon>Pseudomonadati</taxon>
        <taxon>Pseudomonadota</taxon>
        <taxon>Gammaproteobacteria</taxon>
        <taxon>Enterobacterales</taxon>
        <taxon>Pectobacteriaceae</taxon>
        <taxon>Brenneria</taxon>
    </lineage>
</organism>
<dbReference type="GO" id="GO:0055085">
    <property type="term" value="P:transmembrane transport"/>
    <property type="evidence" value="ECO:0007669"/>
    <property type="project" value="InterPro"/>
</dbReference>
<evidence type="ECO:0000256" key="6">
    <source>
        <dbReference type="ARBA" id="ARBA00022989"/>
    </source>
</evidence>
<dbReference type="InterPro" id="IPR004776">
    <property type="entry name" value="Mem_transp_PIN-like"/>
</dbReference>
<feature type="transmembrane region" description="Helical" evidence="8">
    <location>
        <begin position="120"/>
        <end position="140"/>
    </location>
</feature>
<feature type="transmembrane region" description="Helical" evidence="8">
    <location>
        <begin position="6"/>
        <end position="24"/>
    </location>
</feature>
<accession>A0A2U1TLK6</accession>
<evidence type="ECO:0000256" key="3">
    <source>
        <dbReference type="ARBA" id="ARBA00022448"/>
    </source>
</evidence>
<name>A0A2U1TLK6_9GAMM</name>
<proteinExistence type="inferred from homology"/>
<feature type="transmembrane region" description="Helical" evidence="8">
    <location>
        <begin position="214"/>
        <end position="240"/>
    </location>
</feature>
<feature type="transmembrane region" description="Helical" evidence="8">
    <location>
        <begin position="246"/>
        <end position="266"/>
    </location>
</feature>
<comment type="subcellular location">
    <subcellularLocation>
        <location evidence="1">Cell membrane</location>
        <topology evidence="1">Multi-pass membrane protein</topology>
    </subcellularLocation>
</comment>
<dbReference type="AlphaFoldDB" id="A0A2U1TLK6"/>
<evidence type="ECO:0000256" key="2">
    <source>
        <dbReference type="ARBA" id="ARBA00010145"/>
    </source>
</evidence>
<keyword evidence="3" id="KW-0813">Transport</keyword>
<dbReference type="GO" id="GO:0005886">
    <property type="term" value="C:plasma membrane"/>
    <property type="evidence" value="ECO:0007669"/>
    <property type="project" value="UniProtKB-SubCell"/>
</dbReference>
<feature type="transmembrane region" description="Helical" evidence="8">
    <location>
        <begin position="92"/>
        <end position="114"/>
    </location>
</feature>
<dbReference type="Pfam" id="PF03547">
    <property type="entry name" value="Mem_trans"/>
    <property type="match status" value="1"/>
</dbReference>
<dbReference type="PANTHER" id="PTHR36838">
    <property type="entry name" value="AUXIN EFFLUX CARRIER FAMILY PROTEIN"/>
    <property type="match status" value="1"/>
</dbReference>
<dbReference type="EMBL" id="QDKH01000039">
    <property type="protein sequence ID" value="PWC10287.1"/>
    <property type="molecule type" value="Genomic_DNA"/>
</dbReference>
<evidence type="ECO:0000313" key="9">
    <source>
        <dbReference type="EMBL" id="PWC10287.1"/>
    </source>
</evidence>
<evidence type="ECO:0000256" key="4">
    <source>
        <dbReference type="ARBA" id="ARBA00022475"/>
    </source>
</evidence>
<gene>
    <name evidence="9" type="ORF">DDT56_22375</name>
</gene>
<sequence length="303" mass="32377">MISEVVVRVLFLIFIAGLGWGMGAKLKMSSKDISALLIYVISPFVIFVSILQSPADWTYFRYSLGALLTASIAASIAYFLARFIWDDGRVNLFSFAGGTGNTGYFALPLVFALFNETQVAVAIFIIIGINLYEFSVGYFIAAKGVLNTKESLGKIVRLPILYAAIIGMVFKGLGIDLGDVLLSGMSNFKGAYSVLGMMVIGITLASYRKVEVDWSFLVAAIGWKHLVYPIAGGTVFHLLMPTSLETLAVIALMLATPMAGNTVVIANSLGVHPEKAAFSVMVSTVLAVVTVPLAVAWVHGLAG</sequence>
<dbReference type="PANTHER" id="PTHR36838:SF1">
    <property type="entry name" value="SLR1864 PROTEIN"/>
    <property type="match status" value="1"/>
</dbReference>
<dbReference type="Gene3D" id="1.20.1530.20">
    <property type="match status" value="1"/>
</dbReference>
<comment type="similarity">
    <text evidence="2">Belongs to the auxin efflux carrier (TC 2.A.69) family.</text>
</comment>